<dbReference type="InterPro" id="IPR043128">
    <property type="entry name" value="Rev_trsase/Diguanyl_cyclase"/>
</dbReference>
<feature type="domain" description="Integrase catalytic" evidence="1">
    <location>
        <begin position="103"/>
        <end position="219"/>
    </location>
</feature>
<dbReference type="PANTHER" id="PTHR37984">
    <property type="entry name" value="PROTEIN CBG26694"/>
    <property type="match status" value="1"/>
</dbReference>
<dbReference type="PANTHER" id="PTHR37984:SF5">
    <property type="entry name" value="PROTEIN NYNRIN-LIKE"/>
    <property type="match status" value="1"/>
</dbReference>
<dbReference type="InterPro" id="IPR050951">
    <property type="entry name" value="Retrovirus_Pol_polyprotein"/>
</dbReference>
<evidence type="ECO:0000313" key="2">
    <source>
        <dbReference type="EMBL" id="VVC34390.1"/>
    </source>
</evidence>
<proteinExistence type="predicted"/>
<reference evidence="2 3" key="1">
    <citation type="submission" date="2019-08" db="EMBL/GenBank/DDBJ databases">
        <authorList>
            <person name="Alioto T."/>
            <person name="Alioto T."/>
            <person name="Gomez Garrido J."/>
        </authorList>
    </citation>
    <scope>NUCLEOTIDE SEQUENCE [LARGE SCALE GENOMIC DNA]</scope>
</reference>
<dbReference type="InterPro" id="IPR001584">
    <property type="entry name" value="Integrase_cat-core"/>
</dbReference>
<gene>
    <name evidence="2" type="ORF">CINCED_3A021472</name>
</gene>
<keyword evidence="3" id="KW-1185">Reference proteome</keyword>
<evidence type="ECO:0000259" key="1">
    <source>
        <dbReference type="PROSITE" id="PS50994"/>
    </source>
</evidence>
<dbReference type="GO" id="GO:0015074">
    <property type="term" value="P:DNA integration"/>
    <property type="evidence" value="ECO:0007669"/>
    <property type="project" value="InterPro"/>
</dbReference>
<dbReference type="EMBL" id="CABPRJ010000993">
    <property type="protein sequence ID" value="VVC34390.1"/>
    <property type="molecule type" value="Genomic_DNA"/>
</dbReference>
<organism evidence="2 3">
    <name type="scientific">Cinara cedri</name>
    <dbReference type="NCBI Taxonomy" id="506608"/>
    <lineage>
        <taxon>Eukaryota</taxon>
        <taxon>Metazoa</taxon>
        <taxon>Ecdysozoa</taxon>
        <taxon>Arthropoda</taxon>
        <taxon>Hexapoda</taxon>
        <taxon>Insecta</taxon>
        <taxon>Pterygota</taxon>
        <taxon>Neoptera</taxon>
        <taxon>Paraneoptera</taxon>
        <taxon>Hemiptera</taxon>
        <taxon>Sternorrhyncha</taxon>
        <taxon>Aphidomorpha</taxon>
        <taxon>Aphidoidea</taxon>
        <taxon>Aphididae</taxon>
        <taxon>Lachninae</taxon>
        <taxon>Cinara</taxon>
    </lineage>
</organism>
<dbReference type="OrthoDB" id="6627110at2759"/>
<dbReference type="PROSITE" id="PS50994">
    <property type="entry name" value="INTEGRASE"/>
    <property type="match status" value="1"/>
</dbReference>
<sequence length="274" mass="31908">MNCFGSIENIFVYLDDILIFGEIKIQRDIALWQVLDVAMKSNITFNKAKLQFKVDKVNVVHTINMTNNIHDNFERETQSDILLKQLIKMCLEVWPKLKNKVLDDVKPYFDTRLQISYENNLLFLNERVFVLEVLKNCILCILYEAHLGWLELKFVSSKTVTWIIQVLKVIFPTHGVLEQFITDNMPFSSREFSQLTDEWGIKVITTSPRYPRSNGLVEKDRYEASVWMLHIDNEPHDCEPVLKALGVSILANRRVSANQLILRKLIDGSSVLNY</sequence>
<accession>A0A5E4MU61</accession>
<dbReference type="Proteomes" id="UP000325440">
    <property type="component" value="Unassembled WGS sequence"/>
</dbReference>
<dbReference type="InterPro" id="IPR012337">
    <property type="entry name" value="RNaseH-like_sf"/>
</dbReference>
<dbReference type="Gene3D" id="3.30.70.270">
    <property type="match status" value="1"/>
</dbReference>
<protein>
    <submittedName>
        <fullName evidence="2">Ribonuclease H-like domain,Integrase, catalytic core</fullName>
    </submittedName>
</protein>
<dbReference type="AlphaFoldDB" id="A0A5E4MU61"/>
<evidence type="ECO:0000313" key="3">
    <source>
        <dbReference type="Proteomes" id="UP000325440"/>
    </source>
</evidence>
<dbReference type="InterPro" id="IPR036397">
    <property type="entry name" value="RNaseH_sf"/>
</dbReference>
<name>A0A5E4MU61_9HEMI</name>
<dbReference type="Gene3D" id="3.30.420.10">
    <property type="entry name" value="Ribonuclease H-like superfamily/Ribonuclease H"/>
    <property type="match status" value="1"/>
</dbReference>
<dbReference type="SUPFAM" id="SSF53098">
    <property type="entry name" value="Ribonuclease H-like"/>
    <property type="match status" value="1"/>
</dbReference>
<dbReference type="GO" id="GO:0003676">
    <property type="term" value="F:nucleic acid binding"/>
    <property type="evidence" value="ECO:0007669"/>
    <property type="project" value="InterPro"/>
</dbReference>